<keyword evidence="5 10" id="KW-1133">Transmembrane helix</keyword>
<keyword evidence="3" id="KW-0488">Methylation</keyword>
<name>A0A2K6GVH5_PROCO</name>
<feature type="domain" description="V-ATPase proteolipid subunit C-like" evidence="11">
    <location>
        <begin position="61"/>
        <end position="116"/>
    </location>
</feature>
<dbReference type="PANTHER" id="PTHR10031:SF32">
    <property type="entry name" value="ATP SYNTHASE LIPID-BINDING PROTEIN"/>
    <property type="match status" value="1"/>
</dbReference>
<dbReference type="Ensembl" id="ENSPCOT00000041209.1">
    <property type="protein sequence ID" value="ENSPCOP00000030261.1"/>
    <property type="gene ID" value="ENSPCOG00000027849.1"/>
</dbReference>
<feature type="transmembrane region" description="Helical" evidence="10">
    <location>
        <begin position="93"/>
        <end position="119"/>
    </location>
</feature>
<accession>A0A2K6GVH5</accession>
<dbReference type="GO" id="GO:0033177">
    <property type="term" value="C:proton-transporting two-sector ATPase complex, proton-transporting domain"/>
    <property type="evidence" value="ECO:0007669"/>
    <property type="project" value="InterPro"/>
</dbReference>
<dbReference type="CDD" id="cd18182">
    <property type="entry name" value="ATP-synt_Fo_c_ATP5G3"/>
    <property type="match status" value="1"/>
</dbReference>
<evidence type="ECO:0000256" key="10">
    <source>
        <dbReference type="SAM" id="Phobius"/>
    </source>
</evidence>
<dbReference type="GO" id="GO:0015986">
    <property type="term" value="P:proton motive force-driven ATP synthesis"/>
    <property type="evidence" value="ECO:0007669"/>
    <property type="project" value="InterPro"/>
</dbReference>
<dbReference type="Proteomes" id="UP000233160">
    <property type="component" value="Unassembled WGS sequence"/>
</dbReference>
<dbReference type="AlphaFoldDB" id="A0A2K6GVH5"/>
<reference evidence="12" key="1">
    <citation type="submission" date="2025-08" db="UniProtKB">
        <authorList>
            <consortium name="Ensembl"/>
        </authorList>
    </citation>
    <scope>IDENTIFICATION</scope>
</reference>
<keyword evidence="6 10" id="KW-0472">Membrane</keyword>
<evidence type="ECO:0000313" key="13">
    <source>
        <dbReference type="Proteomes" id="UP000233160"/>
    </source>
</evidence>
<evidence type="ECO:0000256" key="2">
    <source>
        <dbReference type="ARBA" id="ARBA00006704"/>
    </source>
</evidence>
<dbReference type="STRING" id="379532.ENSPCOP00000030261"/>
<reference evidence="12" key="2">
    <citation type="submission" date="2025-09" db="UniProtKB">
        <authorList>
            <consortium name="Ensembl"/>
        </authorList>
    </citation>
    <scope>IDENTIFICATION</scope>
</reference>
<sequence length="120" mass="12462">MQTTGALFISPALICCCTRGLIRPVSNSSKPSYSSSLLQVARQQFQTSVVSQGIDTATKFIGAGTAMGGVAGSGAGIGTVFDSLIIGKQQHFSYAILGFALSEDMGLFCLMVTFLILLAT</sequence>
<evidence type="ECO:0000259" key="11">
    <source>
        <dbReference type="Pfam" id="PF00137"/>
    </source>
</evidence>
<evidence type="ECO:0000256" key="5">
    <source>
        <dbReference type="ARBA" id="ARBA00022989"/>
    </source>
</evidence>
<dbReference type="Gene3D" id="1.20.20.10">
    <property type="entry name" value="F1F0 ATP synthase subunit C"/>
    <property type="match status" value="1"/>
</dbReference>
<keyword evidence="13" id="KW-1185">Reference proteome</keyword>
<evidence type="ECO:0000256" key="8">
    <source>
        <dbReference type="ARBA" id="ARBA00032304"/>
    </source>
</evidence>
<dbReference type="GO" id="GO:0015078">
    <property type="term" value="F:proton transmembrane transporter activity"/>
    <property type="evidence" value="ECO:0007669"/>
    <property type="project" value="InterPro"/>
</dbReference>
<evidence type="ECO:0000313" key="12">
    <source>
        <dbReference type="Ensembl" id="ENSPCOP00000030261.1"/>
    </source>
</evidence>
<evidence type="ECO:0000256" key="7">
    <source>
        <dbReference type="ARBA" id="ARBA00029852"/>
    </source>
</evidence>
<feature type="transmembrane region" description="Helical" evidence="10">
    <location>
        <begin position="60"/>
        <end position="81"/>
    </location>
</feature>
<dbReference type="SUPFAM" id="SSF81333">
    <property type="entry name" value="F1F0 ATP synthase subunit C"/>
    <property type="match status" value="1"/>
</dbReference>
<dbReference type="Pfam" id="PF00137">
    <property type="entry name" value="ATP-synt_C"/>
    <property type="match status" value="1"/>
</dbReference>
<evidence type="ECO:0000256" key="9">
    <source>
        <dbReference type="ARBA" id="ARBA00033111"/>
    </source>
</evidence>
<comment type="similarity">
    <text evidence="2">Belongs to the ATPase C chain family.</text>
</comment>
<dbReference type="InterPro" id="IPR038662">
    <property type="entry name" value="ATP_synth_F0_csu_sf"/>
</dbReference>
<comment type="subcellular location">
    <subcellularLocation>
        <location evidence="1">Membrane</location>
        <topology evidence="1">Multi-pass membrane protein</topology>
    </subcellularLocation>
</comment>
<dbReference type="OMA" id="QLATWEF"/>
<proteinExistence type="inferred from homology"/>
<dbReference type="InterPro" id="IPR002379">
    <property type="entry name" value="ATPase_proteolipid_c-like_dom"/>
</dbReference>
<dbReference type="InterPro" id="IPR000454">
    <property type="entry name" value="ATP_synth_F0_csu"/>
</dbReference>
<organism evidence="12 13">
    <name type="scientific">Propithecus coquereli</name>
    <name type="common">Coquerel's sifaka</name>
    <name type="synonym">Propithecus verreauxi coquereli</name>
    <dbReference type="NCBI Taxonomy" id="379532"/>
    <lineage>
        <taxon>Eukaryota</taxon>
        <taxon>Metazoa</taxon>
        <taxon>Chordata</taxon>
        <taxon>Craniata</taxon>
        <taxon>Vertebrata</taxon>
        <taxon>Euteleostomi</taxon>
        <taxon>Mammalia</taxon>
        <taxon>Eutheria</taxon>
        <taxon>Euarchontoglires</taxon>
        <taxon>Primates</taxon>
        <taxon>Strepsirrhini</taxon>
        <taxon>Lemuriformes</taxon>
        <taxon>Indriidae</taxon>
        <taxon>Propithecus</taxon>
    </lineage>
</organism>
<protein>
    <recommendedName>
        <fullName evidence="8">ATP synthase lipid-binding protein</fullName>
    </recommendedName>
    <alternativeName>
        <fullName evidence="9">ATPase protein 9</fullName>
    </alternativeName>
    <alternativeName>
        <fullName evidence="7">ATPase subunit c</fullName>
    </alternativeName>
</protein>
<dbReference type="GO" id="GO:0045259">
    <property type="term" value="C:proton-transporting ATP synthase complex"/>
    <property type="evidence" value="ECO:0007669"/>
    <property type="project" value="InterPro"/>
</dbReference>
<evidence type="ECO:0000256" key="6">
    <source>
        <dbReference type="ARBA" id="ARBA00023136"/>
    </source>
</evidence>
<keyword evidence="4 10" id="KW-0812">Transmembrane</keyword>
<evidence type="ECO:0000256" key="4">
    <source>
        <dbReference type="ARBA" id="ARBA00022692"/>
    </source>
</evidence>
<evidence type="ECO:0000256" key="1">
    <source>
        <dbReference type="ARBA" id="ARBA00004141"/>
    </source>
</evidence>
<dbReference type="GeneTree" id="ENSGT00940000159720"/>
<evidence type="ECO:0000256" key="3">
    <source>
        <dbReference type="ARBA" id="ARBA00022481"/>
    </source>
</evidence>
<dbReference type="InterPro" id="IPR035921">
    <property type="entry name" value="F/V-ATP_Csub_sf"/>
</dbReference>
<dbReference type="PANTHER" id="PTHR10031">
    <property type="entry name" value="ATP SYNTHASE LIPID-BINDING PROTEIN, MITOCHONDRIAL"/>
    <property type="match status" value="1"/>
</dbReference>